<dbReference type="PROSITE" id="PS51782">
    <property type="entry name" value="LYSM"/>
    <property type="match status" value="1"/>
</dbReference>
<feature type="compositionally biased region" description="Low complexity" evidence="1">
    <location>
        <begin position="204"/>
        <end position="246"/>
    </location>
</feature>
<feature type="compositionally biased region" description="Low complexity" evidence="1">
    <location>
        <begin position="270"/>
        <end position="280"/>
    </location>
</feature>
<protein>
    <recommendedName>
        <fullName evidence="2">LysM domain-containing protein</fullName>
    </recommendedName>
</protein>
<dbReference type="InterPro" id="IPR036779">
    <property type="entry name" value="LysM_dom_sf"/>
</dbReference>
<evidence type="ECO:0000313" key="4">
    <source>
        <dbReference type="EMBL" id="SDF94708.1"/>
    </source>
</evidence>
<dbReference type="InterPro" id="IPR052196">
    <property type="entry name" value="Bact_Kbp"/>
</dbReference>
<gene>
    <name evidence="3" type="ORF">SAMN05216241_102507</name>
    <name evidence="4" type="ORF">SAMN05216241_103276</name>
</gene>
<dbReference type="RefSeq" id="WP_090019105.1">
    <property type="nucleotide sequence ID" value="NZ_FNCE01000002.1"/>
</dbReference>
<dbReference type="Proteomes" id="UP000199415">
    <property type="component" value="Unassembled WGS sequence"/>
</dbReference>
<proteinExistence type="predicted"/>
<evidence type="ECO:0000259" key="2">
    <source>
        <dbReference type="PROSITE" id="PS51782"/>
    </source>
</evidence>
<organism evidence="4 5">
    <name type="scientific">Limimonas halophila</name>
    <dbReference type="NCBI Taxonomy" id="1082479"/>
    <lineage>
        <taxon>Bacteria</taxon>
        <taxon>Pseudomonadati</taxon>
        <taxon>Pseudomonadota</taxon>
        <taxon>Alphaproteobacteria</taxon>
        <taxon>Rhodospirillales</taxon>
        <taxon>Rhodovibrionaceae</taxon>
        <taxon>Limimonas</taxon>
    </lineage>
</organism>
<evidence type="ECO:0000256" key="1">
    <source>
        <dbReference type="SAM" id="MobiDB-lite"/>
    </source>
</evidence>
<sequence length="641" mass="65929">MRHTIRPYVITGILGAIVLAVAAGVVHRLGFFESRDTATGSTPASTAEAGDRGSESTGADAAPQDDASQEKDTAAQDTADSDRQDAPAADTGATRETAQAVKPQAPAIALNAAGRDRDAPGAGERPDEPALGSETGAPAEERAATAPARDAQPGAISAEPAKPAKPTIALDARAPDRDGTISAGRTEKAVSANESTATADDKAAVAPTDAVAPDGTATTADPTAADAGGDAPRPVAGKPDRPTAGARGDGDTADAPRVVKPAIGRTQTGARETPAAAVAPPAIPARDARSRDRLAAGSSPAVNPPDWLPTPTGPASARAGADTAAVAPEKPEIRVEARPRSASRRDESKTAATANDGADKDSQAPSFDIVRVDPEGDAVVAGRAPPHSRVTLMDKDEPVARTRANSNGEFVAIPPAGLDGGKRRLTLRAEAERGDTRVSPNAVMVAVPEARDDGGAEQGGPAQKLTAIQVPRKGEGRVELLQQRAGGIGDQGGTLRLGTIRYTVSGHIDVRGRATPGDLVVLIVDERTMGRARVGADGRWRIIPADTLEPGMHRVRIEQRDSNGSVVASVTTPFSSQPLVGARADSDFVVIQPGNNLWSIAERTYGVGNRYHVIYQANAGQIEDPDLIYPGQVFMLPQRDG</sequence>
<feature type="compositionally biased region" description="Low complexity" evidence="1">
    <location>
        <begin position="134"/>
        <end position="155"/>
    </location>
</feature>
<feature type="compositionally biased region" description="Basic and acidic residues" evidence="1">
    <location>
        <begin position="114"/>
        <end position="128"/>
    </location>
</feature>
<dbReference type="STRING" id="1082479.SAMN05216241_102507"/>
<dbReference type="EMBL" id="FNCE01000003">
    <property type="protein sequence ID" value="SDF94708.1"/>
    <property type="molecule type" value="Genomic_DNA"/>
</dbReference>
<dbReference type="PANTHER" id="PTHR34700:SF4">
    <property type="entry name" value="PHAGE-LIKE ELEMENT PBSX PROTEIN XKDP"/>
    <property type="match status" value="1"/>
</dbReference>
<dbReference type="InterPro" id="IPR018392">
    <property type="entry name" value="LysM"/>
</dbReference>
<dbReference type="EMBL" id="FNCE01000002">
    <property type="protein sequence ID" value="SDF83690.1"/>
    <property type="molecule type" value="Genomic_DNA"/>
</dbReference>
<keyword evidence="5" id="KW-1185">Reference proteome</keyword>
<feature type="compositionally biased region" description="Pro residues" evidence="1">
    <location>
        <begin position="302"/>
        <end position="312"/>
    </location>
</feature>
<accession>A0A1G7Q8C0</accession>
<evidence type="ECO:0000313" key="3">
    <source>
        <dbReference type="EMBL" id="SDF83690.1"/>
    </source>
</evidence>
<feature type="domain" description="LysM" evidence="2">
    <location>
        <begin position="587"/>
        <end position="636"/>
    </location>
</feature>
<dbReference type="Pfam" id="PF01476">
    <property type="entry name" value="LysM"/>
    <property type="match status" value="1"/>
</dbReference>
<name>A0A1G7Q8C0_9PROT</name>
<feature type="compositionally biased region" description="Basic and acidic residues" evidence="1">
    <location>
        <begin position="329"/>
        <end position="349"/>
    </location>
</feature>
<feature type="region of interest" description="Disordered" evidence="1">
    <location>
        <begin position="35"/>
        <end position="385"/>
    </location>
</feature>
<dbReference type="Gene3D" id="3.10.350.10">
    <property type="entry name" value="LysM domain"/>
    <property type="match status" value="1"/>
</dbReference>
<reference evidence="4 5" key="1">
    <citation type="submission" date="2016-10" db="EMBL/GenBank/DDBJ databases">
        <authorList>
            <person name="de Groot N.N."/>
        </authorList>
    </citation>
    <scope>NUCLEOTIDE SEQUENCE [LARGE SCALE GENOMIC DNA]</scope>
    <source>
        <strain evidence="4 5">DSM 25584</strain>
    </source>
</reference>
<dbReference type="AlphaFoldDB" id="A0A1G7Q8C0"/>
<feature type="compositionally biased region" description="Basic and acidic residues" evidence="1">
    <location>
        <begin position="68"/>
        <end position="85"/>
    </location>
</feature>
<dbReference type="OrthoDB" id="370541at2"/>
<evidence type="ECO:0000313" key="5">
    <source>
        <dbReference type="Proteomes" id="UP000199415"/>
    </source>
</evidence>
<dbReference type="PANTHER" id="PTHR34700">
    <property type="entry name" value="POTASSIUM BINDING PROTEIN KBP"/>
    <property type="match status" value="1"/>
</dbReference>
<dbReference type="CDD" id="cd00118">
    <property type="entry name" value="LysM"/>
    <property type="match status" value="1"/>
</dbReference>